<evidence type="ECO:0000256" key="2">
    <source>
        <dbReference type="ARBA" id="ARBA00022692"/>
    </source>
</evidence>
<keyword evidence="9" id="KW-1185">Reference proteome</keyword>
<feature type="transmembrane region" description="Helical" evidence="6">
    <location>
        <begin position="416"/>
        <end position="436"/>
    </location>
</feature>
<sequence>MQTHSSSRQMSPTPTLHDQPEKALHDDRASETTHIDSSANVVPDPHTDDPIIVDWDGPNDPENPKNWTFKHKWAATAIVSAFTFISPVSSSMSAPASSRIAEQFGVHSTVVIEMMVSAFVLAYAFGPLFLGPLSEIFGRSRVLQLANLWYLVWNLACGFAQNSGELIAFRFLAGLGGSAPLAVGGGVIGDCWAPEQRGKAIALYSLAPLFGPVIGPIAGAWIAQRTTWRWVFWSTTMVDTLIQVLGMFFLQETFAPILLARKAEKLRKDMDPEKANIRKIRTIYDTDERHWRNIMAKALLRPFALFIYEPIIQLFGLYLAFVYGVLYLFLTTIPSIFEDVYHEETGIAGLHYLSFGLGLMLGAQLNMRFLDRIYKYLKGKNDGVGRPEFRLPTMLPGVICLPIGLLISGWTARADVPWIAVDIGMFLIGVGIILNFQGIQTYVVDAFTLHAASALAAVAFLRSLCGFGFPLFAPSMYKALGFGKGNTILACVAIAIGCPAPILFWKYGERIRKASRYAVA</sequence>
<feature type="compositionally biased region" description="Basic and acidic residues" evidence="5">
    <location>
        <begin position="18"/>
        <end position="34"/>
    </location>
</feature>
<comment type="subcellular location">
    <subcellularLocation>
        <location evidence="1">Membrane</location>
        <topology evidence="1">Multi-pass membrane protein</topology>
    </subcellularLocation>
</comment>
<feature type="transmembrane region" description="Helical" evidence="6">
    <location>
        <begin position="350"/>
        <end position="370"/>
    </location>
</feature>
<dbReference type="PANTHER" id="PTHR23502">
    <property type="entry name" value="MAJOR FACILITATOR SUPERFAMILY"/>
    <property type="match status" value="1"/>
</dbReference>
<evidence type="ECO:0000313" key="9">
    <source>
        <dbReference type="Proteomes" id="UP000813824"/>
    </source>
</evidence>
<feature type="transmembrane region" description="Helical" evidence="6">
    <location>
        <begin position="448"/>
        <end position="473"/>
    </location>
</feature>
<dbReference type="InterPro" id="IPR020846">
    <property type="entry name" value="MFS_dom"/>
</dbReference>
<evidence type="ECO:0000256" key="3">
    <source>
        <dbReference type="ARBA" id="ARBA00022989"/>
    </source>
</evidence>
<dbReference type="Gene3D" id="1.20.1250.20">
    <property type="entry name" value="MFS general substrate transporter like domains"/>
    <property type="match status" value="1"/>
</dbReference>
<keyword evidence="4 6" id="KW-0472">Membrane</keyword>
<dbReference type="GO" id="GO:0016020">
    <property type="term" value="C:membrane"/>
    <property type="evidence" value="ECO:0007669"/>
    <property type="project" value="UniProtKB-SubCell"/>
</dbReference>
<feature type="transmembrane region" description="Helical" evidence="6">
    <location>
        <begin position="167"/>
        <end position="189"/>
    </location>
</feature>
<reference evidence="8" key="1">
    <citation type="journal article" date="2021" name="New Phytol.">
        <title>Evolutionary innovations through gain and loss of genes in the ectomycorrhizal Boletales.</title>
        <authorList>
            <person name="Wu G."/>
            <person name="Miyauchi S."/>
            <person name="Morin E."/>
            <person name="Kuo A."/>
            <person name="Drula E."/>
            <person name="Varga T."/>
            <person name="Kohler A."/>
            <person name="Feng B."/>
            <person name="Cao Y."/>
            <person name="Lipzen A."/>
            <person name="Daum C."/>
            <person name="Hundley H."/>
            <person name="Pangilinan J."/>
            <person name="Johnson J."/>
            <person name="Barry K."/>
            <person name="LaButti K."/>
            <person name="Ng V."/>
            <person name="Ahrendt S."/>
            <person name="Min B."/>
            <person name="Choi I.G."/>
            <person name="Park H."/>
            <person name="Plett J.M."/>
            <person name="Magnuson J."/>
            <person name="Spatafora J.W."/>
            <person name="Nagy L.G."/>
            <person name="Henrissat B."/>
            <person name="Grigoriev I.V."/>
            <person name="Yang Z.L."/>
            <person name="Xu J."/>
            <person name="Martin F.M."/>
        </authorList>
    </citation>
    <scope>NUCLEOTIDE SEQUENCE</scope>
    <source>
        <strain evidence="8">KKN 215</strain>
    </source>
</reference>
<evidence type="ECO:0000256" key="1">
    <source>
        <dbReference type="ARBA" id="ARBA00004141"/>
    </source>
</evidence>
<evidence type="ECO:0000256" key="6">
    <source>
        <dbReference type="SAM" id="Phobius"/>
    </source>
</evidence>
<feature type="transmembrane region" description="Helical" evidence="6">
    <location>
        <begin position="305"/>
        <end position="330"/>
    </location>
</feature>
<comment type="caution">
    <text evidence="8">The sequence shown here is derived from an EMBL/GenBank/DDBJ whole genome shotgun (WGS) entry which is preliminary data.</text>
</comment>
<evidence type="ECO:0000256" key="5">
    <source>
        <dbReference type="SAM" id="MobiDB-lite"/>
    </source>
</evidence>
<feature type="transmembrane region" description="Helical" evidence="6">
    <location>
        <begin position="201"/>
        <end position="222"/>
    </location>
</feature>
<keyword evidence="2 6" id="KW-0812">Transmembrane</keyword>
<gene>
    <name evidence="8" type="ORF">BXZ70DRAFT_931294</name>
</gene>
<evidence type="ECO:0000259" key="7">
    <source>
        <dbReference type="PROSITE" id="PS50850"/>
    </source>
</evidence>
<dbReference type="OrthoDB" id="6770063at2759"/>
<feature type="transmembrane region" description="Helical" evidence="6">
    <location>
        <begin position="73"/>
        <end position="90"/>
    </location>
</feature>
<feature type="region of interest" description="Disordered" evidence="5">
    <location>
        <begin position="1"/>
        <end position="60"/>
    </location>
</feature>
<dbReference type="PANTHER" id="PTHR23502:SF60">
    <property type="entry name" value="MAJOR FACILITATOR SUPERFAMILY (MFS) PROFILE DOMAIN-CONTAINING PROTEIN-RELATED"/>
    <property type="match status" value="1"/>
</dbReference>
<feature type="transmembrane region" description="Helical" evidence="6">
    <location>
        <begin position="142"/>
        <end position="161"/>
    </location>
</feature>
<dbReference type="SUPFAM" id="SSF103473">
    <property type="entry name" value="MFS general substrate transporter"/>
    <property type="match status" value="1"/>
</dbReference>
<keyword evidence="3 6" id="KW-1133">Transmembrane helix</keyword>
<protein>
    <submittedName>
        <fullName evidence="8">MFS polyamine transporter</fullName>
    </submittedName>
</protein>
<proteinExistence type="predicted"/>
<name>A0A8K0UTK7_9AGAR</name>
<feature type="transmembrane region" description="Helical" evidence="6">
    <location>
        <begin position="242"/>
        <end position="260"/>
    </location>
</feature>
<evidence type="ECO:0000256" key="4">
    <source>
        <dbReference type="ARBA" id="ARBA00023136"/>
    </source>
</evidence>
<feature type="domain" description="Major facilitator superfamily (MFS) profile" evidence="7">
    <location>
        <begin position="75"/>
        <end position="510"/>
    </location>
</feature>
<dbReference type="CDD" id="cd17323">
    <property type="entry name" value="MFS_Tpo1_MDR_like"/>
    <property type="match status" value="1"/>
</dbReference>
<dbReference type="InterPro" id="IPR036259">
    <property type="entry name" value="MFS_trans_sf"/>
</dbReference>
<dbReference type="Pfam" id="PF07690">
    <property type="entry name" value="MFS_1"/>
    <property type="match status" value="1"/>
</dbReference>
<dbReference type="GO" id="GO:0022857">
    <property type="term" value="F:transmembrane transporter activity"/>
    <property type="evidence" value="ECO:0007669"/>
    <property type="project" value="InterPro"/>
</dbReference>
<dbReference type="AlphaFoldDB" id="A0A8K0UTK7"/>
<dbReference type="PROSITE" id="PS50850">
    <property type="entry name" value="MFS"/>
    <property type="match status" value="1"/>
</dbReference>
<organism evidence="8 9">
    <name type="scientific">Cristinia sonorae</name>
    <dbReference type="NCBI Taxonomy" id="1940300"/>
    <lineage>
        <taxon>Eukaryota</taxon>
        <taxon>Fungi</taxon>
        <taxon>Dikarya</taxon>
        <taxon>Basidiomycota</taxon>
        <taxon>Agaricomycotina</taxon>
        <taxon>Agaricomycetes</taxon>
        <taxon>Agaricomycetidae</taxon>
        <taxon>Agaricales</taxon>
        <taxon>Pleurotineae</taxon>
        <taxon>Stephanosporaceae</taxon>
        <taxon>Cristinia</taxon>
    </lineage>
</organism>
<evidence type="ECO:0000313" key="8">
    <source>
        <dbReference type="EMBL" id="KAH8102278.1"/>
    </source>
</evidence>
<feature type="transmembrane region" description="Helical" evidence="6">
    <location>
        <begin position="485"/>
        <end position="505"/>
    </location>
</feature>
<dbReference type="Proteomes" id="UP000813824">
    <property type="component" value="Unassembled WGS sequence"/>
</dbReference>
<accession>A0A8K0UTK7</accession>
<dbReference type="EMBL" id="JAEVFJ010000010">
    <property type="protein sequence ID" value="KAH8102278.1"/>
    <property type="molecule type" value="Genomic_DNA"/>
</dbReference>
<feature type="compositionally biased region" description="Polar residues" evidence="5">
    <location>
        <begin position="1"/>
        <end position="16"/>
    </location>
</feature>
<dbReference type="InterPro" id="IPR011701">
    <property type="entry name" value="MFS"/>
</dbReference>
<feature type="transmembrane region" description="Helical" evidence="6">
    <location>
        <begin position="110"/>
        <end position="130"/>
    </location>
</feature>
<feature type="transmembrane region" description="Helical" evidence="6">
    <location>
        <begin position="391"/>
        <end position="410"/>
    </location>
</feature>
<dbReference type="FunFam" id="1.20.1250.20:FF:000011">
    <property type="entry name" value="MFS multidrug transporter, putative"/>
    <property type="match status" value="1"/>
</dbReference>